<dbReference type="GO" id="GO:0070390">
    <property type="term" value="C:transcription export complex 2"/>
    <property type="evidence" value="ECO:0007669"/>
    <property type="project" value="UniProtKB-UniRule"/>
</dbReference>
<keyword evidence="1" id="KW-0813">Transport</keyword>
<keyword evidence="1" id="KW-0539">Nucleus</keyword>
<accession>A0ABD1E741</accession>
<dbReference type="GO" id="GO:0000124">
    <property type="term" value="C:SAGA complex"/>
    <property type="evidence" value="ECO:0007669"/>
    <property type="project" value="UniProtKB-UniRule"/>
</dbReference>
<dbReference type="GO" id="GO:0071819">
    <property type="term" value="C:DUBm complex"/>
    <property type="evidence" value="ECO:0007669"/>
    <property type="project" value="UniProtKB-UniRule"/>
</dbReference>
<comment type="subunit">
    <text evidence="1">Component of the nuclear pore complex (NPC)-associated TREX-2 complex (transcription and export complex 2). Component of the SAGA transcription coactivator-HAT complex. Within the SAGA complex, participates to a subcomplex of SAGA called the DUB module (deubiquitination module).</text>
</comment>
<dbReference type="GO" id="GO:0006325">
    <property type="term" value="P:chromatin organization"/>
    <property type="evidence" value="ECO:0007669"/>
    <property type="project" value="UniProtKB-KW"/>
</dbReference>
<dbReference type="GO" id="GO:0006368">
    <property type="term" value="P:transcription elongation by RNA polymerase II"/>
    <property type="evidence" value="ECO:0007669"/>
    <property type="project" value="UniProtKB-UniRule"/>
</dbReference>
<reference evidence="2 3" key="1">
    <citation type="submission" date="2024-05" db="EMBL/GenBank/DDBJ databases">
        <title>Genetic variation in Jamaican populations of the coffee berry borer (Hypothenemus hampei).</title>
        <authorList>
            <person name="Errbii M."/>
            <person name="Myrie A."/>
        </authorList>
    </citation>
    <scope>NUCLEOTIDE SEQUENCE [LARGE SCALE GENOMIC DNA]</scope>
    <source>
        <strain evidence="2">JA-Hopewell-2020-01-JO</strain>
        <tissue evidence="2">Whole body</tissue>
    </source>
</reference>
<evidence type="ECO:0000256" key="1">
    <source>
        <dbReference type="HAMAP-Rule" id="MF_03046"/>
    </source>
</evidence>
<organism evidence="2 3">
    <name type="scientific">Hypothenemus hampei</name>
    <name type="common">Coffee berry borer</name>
    <dbReference type="NCBI Taxonomy" id="57062"/>
    <lineage>
        <taxon>Eukaryota</taxon>
        <taxon>Metazoa</taxon>
        <taxon>Ecdysozoa</taxon>
        <taxon>Arthropoda</taxon>
        <taxon>Hexapoda</taxon>
        <taxon>Insecta</taxon>
        <taxon>Pterygota</taxon>
        <taxon>Neoptera</taxon>
        <taxon>Endopterygota</taxon>
        <taxon>Coleoptera</taxon>
        <taxon>Polyphaga</taxon>
        <taxon>Cucujiformia</taxon>
        <taxon>Curculionidae</taxon>
        <taxon>Scolytinae</taxon>
        <taxon>Hypothenemus</taxon>
    </lineage>
</organism>
<keyword evidence="1" id="KW-0804">Transcription</keyword>
<comment type="caution">
    <text evidence="2">The sequence shown here is derived from an EMBL/GenBank/DDBJ whole genome shotgun (WGS) entry which is preliminary data.</text>
</comment>
<keyword evidence="1" id="KW-0805">Transcription regulation</keyword>
<protein>
    <recommendedName>
        <fullName evidence="1">Enhancer of yellow 2 transcription factor</fullName>
    </recommendedName>
</protein>
<dbReference type="Pfam" id="PF10163">
    <property type="entry name" value="EnY2"/>
    <property type="match status" value="1"/>
</dbReference>
<keyword evidence="1" id="KW-0010">Activator</keyword>
<dbReference type="HAMAP" id="MF_03046">
    <property type="entry name" value="ENY2_Sus1"/>
    <property type="match status" value="1"/>
</dbReference>
<dbReference type="AlphaFoldDB" id="A0ABD1E741"/>
<keyword evidence="1" id="KW-0509">mRNA transport</keyword>
<keyword evidence="1" id="KW-0811">Translocation</keyword>
<gene>
    <name evidence="1" type="primary">e(y)2</name>
    <name evidence="2" type="ORF">ABEB36_013177</name>
</gene>
<keyword evidence="1" id="KW-0653">Protein transport</keyword>
<dbReference type="GO" id="GO:0005643">
    <property type="term" value="C:nuclear pore"/>
    <property type="evidence" value="ECO:0007669"/>
    <property type="project" value="UniProtKB-UniRule"/>
</dbReference>
<dbReference type="GO" id="GO:0006406">
    <property type="term" value="P:mRNA export from nucleus"/>
    <property type="evidence" value="ECO:0007669"/>
    <property type="project" value="UniProtKB-UniRule"/>
</dbReference>
<evidence type="ECO:0000313" key="2">
    <source>
        <dbReference type="EMBL" id="KAL1490492.1"/>
    </source>
</evidence>
<comment type="subcellular location">
    <subcellularLocation>
        <location evidence="1">Nucleus</location>
        <location evidence="1">Nucleoplasm</location>
    </subcellularLocation>
</comment>
<comment type="function">
    <text evidence="1">Involved in mRNA export coupled transcription activation by association with both the TREX-2 and the SAGA complexes. The transcription regulatory histone acetylation (HAT) complex SAGA is a multiprotein complex that activates transcription by remodeling chromatin and mediating histone acetylation and deubiquitination. Within the SAGA complex, participates to a subcomplex that specifically deubiquitinates histones. The SAGA complex is recruited to specific gene promoters by activators, where it is required for transcription. The TREX-2 complex functions in docking export-competent ribonucleoprotein particles (mRNPs) to the nuclear entrance of the nuclear pore complex (nuclear basket). TREX-2 participates in mRNA export and accurate chromatin positioning in the nucleus by tethering genes to the nuclear periphery.</text>
</comment>
<evidence type="ECO:0000313" key="3">
    <source>
        <dbReference type="Proteomes" id="UP001566132"/>
    </source>
</evidence>
<dbReference type="Gene3D" id="1.10.246.140">
    <property type="match status" value="1"/>
</dbReference>
<sequence length="104" mass="11793">MPQEYDSRVHTHLDVNNGLERVTELVHTRLVESGWRDQVRLACRRAIAENGNSNIPTVDELISTVTPKARTLVPDAVKRELLHEIELILSNLEKTGYAKSFDDS</sequence>
<keyword evidence="3" id="KW-1185">Reference proteome</keyword>
<dbReference type="GO" id="GO:0005654">
    <property type="term" value="C:nucleoplasm"/>
    <property type="evidence" value="ECO:0007669"/>
    <property type="project" value="UniProtKB-SubCell"/>
</dbReference>
<keyword evidence="1" id="KW-0156">Chromatin regulator</keyword>
<comment type="similarity">
    <text evidence="1">Belongs to the ENY2 family.</text>
</comment>
<dbReference type="PANTHER" id="PTHR12514">
    <property type="entry name" value="ENHANCER OF YELLOW 2 TRANSCRIPTION FACTOR"/>
    <property type="match status" value="1"/>
</dbReference>
<dbReference type="Proteomes" id="UP001566132">
    <property type="component" value="Unassembled WGS sequence"/>
</dbReference>
<dbReference type="InterPro" id="IPR018783">
    <property type="entry name" value="TF_ENY2"/>
</dbReference>
<proteinExistence type="inferred from homology"/>
<dbReference type="InterPro" id="IPR038212">
    <property type="entry name" value="TF_EnY2_sf"/>
</dbReference>
<dbReference type="EMBL" id="JBDJPC010000010">
    <property type="protein sequence ID" value="KAL1490492.1"/>
    <property type="molecule type" value="Genomic_DNA"/>
</dbReference>
<name>A0ABD1E741_HYPHA</name>
<dbReference type="GO" id="GO:0015031">
    <property type="term" value="P:protein transport"/>
    <property type="evidence" value="ECO:0007669"/>
    <property type="project" value="UniProtKB-KW"/>
</dbReference>
<dbReference type="GO" id="GO:0003713">
    <property type="term" value="F:transcription coactivator activity"/>
    <property type="evidence" value="ECO:0007669"/>
    <property type="project" value="UniProtKB-UniRule"/>
</dbReference>